<evidence type="ECO:0000313" key="3">
    <source>
        <dbReference type="EMBL" id="SVC95754.1"/>
    </source>
</evidence>
<feature type="region of interest" description="Disordered" evidence="1">
    <location>
        <begin position="91"/>
        <end position="113"/>
    </location>
</feature>
<evidence type="ECO:0000256" key="2">
    <source>
        <dbReference type="SAM" id="Phobius"/>
    </source>
</evidence>
<evidence type="ECO:0000256" key="1">
    <source>
        <dbReference type="SAM" id="MobiDB-lite"/>
    </source>
</evidence>
<reference evidence="3" key="1">
    <citation type="submission" date="2018-05" db="EMBL/GenBank/DDBJ databases">
        <authorList>
            <person name="Lanie J.A."/>
            <person name="Ng W.-L."/>
            <person name="Kazmierczak K.M."/>
            <person name="Andrzejewski T.M."/>
            <person name="Davidsen T.M."/>
            <person name="Wayne K.J."/>
            <person name="Tettelin H."/>
            <person name="Glass J.I."/>
            <person name="Rusch D."/>
            <person name="Podicherti R."/>
            <person name="Tsui H.-C.T."/>
            <person name="Winkler M.E."/>
        </authorList>
    </citation>
    <scope>NUCLEOTIDE SEQUENCE</scope>
</reference>
<keyword evidence="2" id="KW-1133">Transmembrane helix</keyword>
<dbReference type="EMBL" id="UINC01120946">
    <property type="protein sequence ID" value="SVC95754.1"/>
    <property type="molecule type" value="Genomic_DNA"/>
</dbReference>
<sequence length="113" mass="13261">MDTPVEKLLEYGISIVALMGVSYYVVRLTNWLFGSFSDALNEHKEITIRLIDGLTSVRSELCQLKIELAELREQHRNYHDLFIIARPDRDRLPEPSERKKPRPRVRRSGDRIL</sequence>
<name>A0A382RDG8_9ZZZZ</name>
<accession>A0A382RDG8</accession>
<protein>
    <submittedName>
        <fullName evidence="3">Uncharacterized protein</fullName>
    </submittedName>
</protein>
<gene>
    <name evidence="3" type="ORF">METZ01_LOCUS348608</name>
</gene>
<keyword evidence="2" id="KW-0812">Transmembrane</keyword>
<proteinExistence type="predicted"/>
<dbReference type="AlphaFoldDB" id="A0A382RDG8"/>
<organism evidence="3">
    <name type="scientific">marine metagenome</name>
    <dbReference type="NCBI Taxonomy" id="408172"/>
    <lineage>
        <taxon>unclassified sequences</taxon>
        <taxon>metagenomes</taxon>
        <taxon>ecological metagenomes</taxon>
    </lineage>
</organism>
<keyword evidence="2" id="KW-0472">Membrane</keyword>
<feature type="transmembrane region" description="Helical" evidence="2">
    <location>
        <begin position="12"/>
        <end position="33"/>
    </location>
</feature>